<evidence type="ECO:0000256" key="1">
    <source>
        <dbReference type="ARBA" id="ARBA00006484"/>
    </source>
</evidence>
<dbReference type="RefSeq" id="WP_092859005.1">
    <property type="nucleotide sequence ID" value="NZ_FOQH01000003.1"/>
</dbReference>
<evidence type="ECO:0000256" key="2">
    <source>
        <dbReference type="RuleBase" id="RU000363"/>
    </source>
</evidence>
<name>A0A1I3E6K0_9RHOB</name>
<dbReference type="Pfam" id="PF00106">
    <property type="entry name" value="adh_short"/>
    <property type="match status" value="1"/>
</dbReference>
<sequence>MGKLEGKVALVTGSGRGIGLAIAKKLAGDGARVVVNDLDPEPGEAAAEAIRAMGGEAVAVNGSVADPAFPARFVGEAMERWGGIDILVNNAGYTWDATIGKMTDEMFQAMLDVHLVAPFRILRAASEPIRMLARREAQEGREVFRKVVNISSIAGLYGNAGQASYSSAKASLTGLTRTLCKEWGRYKVNVNCVAYGMIETRLTQPIEDVQKTIDVEGRAIRVGIQPELIGAMQRMIPLGRPGTPEEAADAVYLFCIPESNYVSGQVLVCGGGLLL</sequence>
<dbReference type="EMBL" id="FOQH01000003">
    <property type="protein sequence ID" value="SFH94483.1"/>
    <property type="molecule type" value="Genomic_DNA"/>
</dbReference>
<evidence type="ECO:0000313" key="4">
    <source>
        <dbReference type="EMBL" id="SFH94483.1"/>
    </source>
</evidence>
<dbReference type="PANTHER" id="PTHR42879:SF2">
    <property type="entry name" value="3-OXOACYL-[ACYL-CARRIER-PROTEIN] REDUCTASE FABG"/>
    <property type="match status" value="1"/>
</dbReference>
<dbReference type="SMART" id="SM00822">
    <property type="entry name" value="PKS_KR"/>
    <property type="match status" value="1"/>
</dbReference>
<dbReference type="PRINTS" id="PR00081">
    <property type="entry name" value="GDHRDH"/>
</dbReference>
<organism evidence="4 5">
    <name type="scientific">Albimonas pacifica</name>
    <dbReference type="NCBI Taxonomy" id="1114924"/>
    <lineage>
        <taxon>Bacteria</taxon>
        <taxon>Pseudomonadati</taxon>
        <taxon>Pseudomonadota</taxon>
        <taxon>Alphaproteobacteria</taxon>
        <taxon>Rhodobacterales</taxon>
        <taxon>Paracoccaceae</taxon>
        <taxon>Albimonas</taxon>
    </lineage>
</organism>
<dbReference type="STRING" id="1114924.SAMN05216258_103209"/>
<dbReference type="PROSITE" id="PS00061">
    <property type="entry name" value="ADH_SHORT"/>
    <property type="match status" value="1"/>
</dbReference>
<dbReference type="OrthoDB" id="9803333at2"/>
<proteinExistence type="inferred from homology"/>
<evidence type="ECO:0000259" key="3">
    <source>
        <dbReference type="SMART" id="SM00822"/>
    </source>
</evidence>
<feature type="domain" description="Ketoreductase" evidence="3">
    <location>
        <begin position="7"/>
        <end position="186"/>
    </location>
</feature>
<dbReference type="InterPro" id="IPR036291">
    <property type="entry name" value="NAD(P)-bd_dom_sf"/>
</dbReference>
<keyword evidence="5" id="KW-1185">Reference proteome</keyword>
<dbReference type="InterPro" id="IPR057326">
    <property type="entry name" value="KR_dom"/>
</dbReference>
<dbReference type="PRINTS" id="PR00080">
    <property type="entry name" value="SDRFAMILY"/>
</dbReference>
<gene>
    <name evidence="4" type="ORF">SAMN05216258_103209</name>
</gene>
<dbReference type="PANTHER" id="PTHR42879">
    <property type="entry name" value="3-OXOACYL-(ACYL-CARRIER-PROTEIN) REDUCTASE"/>
    <property type="match status" value="1"/>
</dbReference>
<dbReference type="InterPro" id="IPR002347">
    <property type="entry name" value="SDR_fam"/>
</dbReference>
<accession>A0A1I3E6K0</accession>
<dbReference type="Gene3D" id="3.40.50.720">
    <property type="entry name" value="NAD(P)-binding Rossmann-like Domain"/>
    <property type="match status" value="1"/>
</dbReference>
<comment type="similarity">
    <text evidence="1 2">Belongs to the short-chain dehydrogenases/reductases (SDR) family.</text>
</comment>
<evidence type="ECO:0000313" key="5">
    <source>
        <dbReference type="Proteomes" id="UP000199377"/>
    </source>
</evidence>
<dbReference type="GO" id="GO:0032787">
    <property type="term" value="P:monocarboxylic acid metabolic process"/>
    <property type="evidence" value="ECO:0007669"/>
    <property type="project" value="UniProtKB-ARBA"/>
</dbReference>
<dbReference type="InterPro" id="IPR050259">
    <property type="entry name" value="SDR"/>
</dbReference>
<reference evidence="4 5" key="1">
    <citation type="submission" date="2016-10" db="EMBL/GenBank/DDBJ databases">
        <authorList>
            <person name="de Groot N.N."/>
        </authorList>
    </citation>
    <scope>NUCLEOTIDE SEQUENCE [LARGE SCALE GENOMIC DNA]</scope>
    <source>
        <strain evidence="4 5">CGMCC 1.11030</strain>
    </source>
</reference>
<dbReference type="Proteomes" id="UP000199377">
    <property type="component" value="Unassembled WGS sequence"/>
</dbReference>
<dbReference type="FunFam" id="3.40.50.720:FF:000084">
    <property type="entry name" value="Short-chain dehydrogenase reductase"/>
    <property type="match status" value="1"/>
</dbReference>
<dbReference type="InterPro" id="IPR020904">
    <property type="entry name" value="Sc_DH/Rdtase_CS"/>
</dbReference>
<dbReference type="SUPFAM" id="SSF51735">
    <property type="entry name" value="NAD(P)-binding Rossmann-fold domains"/>
    <property type="match status" value="1"/>
</dbReference>
<protein>
    <submittedName>
        <fullName evidence="4">3-oxoacyl-[acyl-carrier protein] reductase</fullName>
    </submittedName>
</protein>
<dbReference type="AlphaFoldDB" id="A0A1I3E6K0"/>